<comment type="similarity">
    <text evidence="2">Belongs to the RMI1 family.</text>
</comment>
<comment type="function">
    <text evidence="6">Essential component of the RMI complex, a complex that plays an important role in the processing of homologous recombination intermediates to limit DNA crossover formation in cells. Promotes TOP3A binding to double Holliday junctions (DHJ) and hence stimulates TOP3A-mediated dissolution. Required for BLM phosphorylation during mitosis. Within the BLM complex, required for BLM and TOP3A stability.</text>
</comment>
<dbReference type="SMR" id="A0A1E1W8N1"/>
<dbReference type="GO" id="GO:0031422">
    <property type="term" value="C:RecQ family helicase-topoisomerase III complex"/>
    <property type="evidence" value="ECO:0007669"/>
    <property type="project" value="TreeGrafter"/>
</dbReference>
<dbReference type="InterPro" id="IPR032199">
    <property type="entry name" value="RMI1_C"/>
</dbReference>
<dbReference type="EMBL" id="GDQN01007749">
    <property type="protein sequence ID" value="JAT83305.1"/>
    <property type="molecule type" value="Transcribed_RNA"/>
</dbReference>
<dbReference type="PANTHER" id="PTHR14790:SF15">
    <property type="entry name" value="RECQ-MEDIATED GENOME INSTABILITY PROTEIN 1"/>
    <property type="match status" value="1"/>
</dbReference>
<dbReference type="InterPro" id="IPR049363">
    <property type="entry name" value="RMI1_N"/>
</dbReference>
<dbReference type="Gene3D" id="1.10.8.1020">
    <property type="entry name" value="RecQ-mediated genome instability protein 1, N-terminal domain"/>
    <property type="match status" value="1"/>
</dbReference>
<evidence type="ECO:0000256" key="7">
    <source>
        <dbReference type="SAM" id="MobiDB-lite"/>
    </source>
</evidence>
<feature type="compositionally biased region" description="Polar residues" evidence="7">
    <location>
        <begin position="248"/>
        <end position="269"/>
    </location>
</feature>
<dbReference type="GO" id="GO:0000712">
    <property type="term" value="P:resolution of meiotic recombination intermediates"/>
    <property type="evidence" value="ECO:0007669"/>
    <property type="project" value="TreeGrafter"/>
</dbReference>
<evidence type="ECO:0000259" key="10">
    <source>
        <dbReference type="Pfam" id="PF21000"/>
    </source>
</evidence>
<reference evidence="11" key="1">
    <citation type="submission" date="2015-09" db="EMBL/GenBank/DDBJ databases">
        <title>De novo assembly of Pectinophora gossypiella (Pink Bollworm) gut transcriptome.</title>
        <authorList>
            <person name="Tassone E.E."/>
        </authorList>
    </citation>
    <scope>NUCLEOTIDE SEQUENCE</scope>
</reference>
<name>A0A1E1W8N1_PECGO</name>
<keyword evidence="4" id="KW-0235">DNA replication</keyword>
<dbReference type="InterPro" id="IPR044881">
    <property type="entry name" value="RMI1_N_N_sf"/>
</dbReference>
<comment type="subcellular location">
    <subcellularLocation>
        <location evidence="1">Nucleus</location>
    </subcellularLocation>
</comment>
<evidence type="ECO:0000259" key="9">
    <source>
        <dbReference type="Pfam" id="PF16099"/>
    </source>
</evidence>
<dbReference type="GO" id="GO:0006260">
    <property type="term" value="P:DNA replication"/>
    <property type="evidence" value="ECO:0007669"/>
    <property type="project" value="UniProtKB-KW"/>
</dbReference>
<evidence type="ECO:0000256" key="5">
    <source>
        <dbReference type="ARBA" id="ARBA00023242"/>
    </source>
</evidence>
<feature type="domain" description="RecQ-mediated genome instability protein 1 C-terminal OB-fold" evidence="9">
    <location>
        <begin position="364"/>
        <end position="501"/>
    </location>
</feature>
<evidence type="ECO:0000313" key="11">
    <source>
        <dbReference type="EMBL" id="JAT83305.1"/>
    </source>
</evidence>
<dbReference type="AlphaFoldDB" id="A0A1E1W8N1"/>
<dbReference type="Gene3D" id="2.40.50.510">
    <property type="match status" value="1"/>
</dbReference>
<dbReference type="GO" id="GO:0000724">
    <property type="term" value="P:double-strand break repair via homologous recombination"/>
    <property type="evidence" value="ECO:0007669"/>
    <property type="project" value="TreeGrafter"/>
</dbReference>
<protein>
    <recommendedName>
        <fullName evidence="3">RecQ-mediated genome instability protein 1</fullName>
    </recommendedName>
</protein>
<dbReference type="InterPro" id="IPR042470">
    <property type="entry name" value="RMI1_N_C_sf"/>
</dbReference>
<feature type="compositionally biased region" description="Basic and acidic residues" evidence="7">
    <location>
        <begin position="290"/>
        <end position="308"/>
    </location>
</feature>
<evidence type="ECO:0000256" key="4">
    <source>
        <dbReference type="ARBA" id="ARBA00022705"/>
    </source>
</evidence>
<dbReference type="Gene3D" id="2.40.50.770">
    <property type="entry name" value="RecQ-mediated genome instability protein Rmi1, C-terminal domain"/>
    <property type="match status" value="1"/>
</dbReference>
<keyword evidence="5" id="KW-0539">Nucleus</keyword>
<dbReference type="Pfam" id="PF21000">
    <property type="entry name" value="RMI1_N_N"/>
    <property type="match status" value="1"/>
</dbReference>
<dbReference type="SMART" id="SM01161">
    <property type="entry name" value="DUF1767"/>
    <property type="match status" value="1"/>
</dbReference>
<sequence>MSVNSLVNSVRSYLASQHMLVDDEWLSGCVEYLTEDSSNSYSETEIKSLAREQWLLNDLKDICPGSLPGNLKNMQKTRLDGRFTLQINAAIDIGTPAYQQYLKLQKVNTENIEVTTNYDDKIPSHRMIKLYLTDGVQEVTAIEYKPMRNLSCDITPGCKALIKGPLECRRGMLLLTEGNIELLGGEVQEIAVSNCLAGLLSTKLGLPMTQDPGDHNTTIIQRNTNLPTPHTQMPPRMENTPHFEDSSTTRPVARVTPSSTNIQTTSTNGFAEDDIDIDQIAAIEAQFDNSGKRPSSEKSSKPEKKIKMDTVNTTDDYPNDDDLFDEDEEYLREMEANFDAAEGAAKISSKSKVEPKFPINISAEPFVYIKQINELSNEDKTGRVFKVKGQIIKLLSKLSVGKDGWSLRCTLVDGTGTIDVEFTSNVLSKLVGYTPQEMNQLKKQMMTKPELKEKAVSALQKARDTLQVLYCIIELTILEVPKITCLIPFEGIHVNMLQKRIQGSGL</sequence>
<dbReference type="OrthoDB" id="341511at2759"/>
<dbReference type="InterPro" id="IPR013894">
    <property type="entry name" value="RMI1_OB"/>
</dbReference>
<feature type="region of interest" description="Disordered" evidence="7">
    <location>
        <begin position="285"/>
        <end position="320"/>
    </location>
</feature>
<organism evidence="11">
    <name type="scientific">Pectinophora gossypiella</name>
    <name type="common">Cotton pink bollworm</name>
    <name type="synonym">Depressaria gossypiella</name>
    <dbReference type="NCBI Taxonomy" id="13191"/>
    <lineage>
        <taxon>Eukaryota</taxon>
        <taxon>Metazoa</taxon>
        <taxon>Ecdysozoa</taxon>
        <taxon>Arthropoda</taxon>
        <taxon>Hexapoda</taxon>
        <taxon>Insecta</taxon>
        <taxon>Pterygota</taxon>
        <taxon>Neoptera</taxon>
        <taxon>Endopterygota</taxon>
        <taxon>Lepidoptera</taxon>
        <taxon>Glossata</taxon>
        <taxon>Ditrysia</taxon>
        <taxon>Gelechioidea</taxon>
        <taxon>Gelechiidae</taxon>
        <taxon>Apatetrinae</taxon>
        <taxon>Pectinophora</taxon>
    </lineage>
</organism>
<dbReference type="GO" id="GO:0000166">
    <property type="term" value="F:nucleotide binding"/>
    <property type="evidence" value="ECO:0007669"/>
    <property type="project" value="InterPro"/>
</dbReference>
<feature type="domain" description="RMI1 N-terminal" evidence="10">
    <location>
        <begin position="14"/>
        <end position="62"/>
    </location>
</feature>
<accession>A0A1E1W8N1</accession>
<evidence type="ECO:0000256" key="3">
    <source>
        <dbReference type="ARBA" id="ARBA00018987"/>
    </source>
</evidence>
<feature type="domain" description="RecQ mediated genome instability protein 1 OB-fold" evidence="8">
    <location>
        <begin position="67"/>
        <end position="190"/>
    </location>
</feature>
<dbReference type="Pfam" id="PF16099">
    <property type="entry name" value="RMI1_C"/>
    <property type="match status" value="1"/>
</dbReference>
<evidence type="ECO:0000259" key="8">
    <source>
        <dbReference type="Pfam" id="PF08585"/>
    </source>
</evidence>
<dbReference type="PANTHER" id="PTHR14790">
    <property type="entry name" value="RECQ-MEDIATED GENOME INSTABILITY PROTEIN 1 RMI1"/>
    <property type="match status" value="1"/>
</dbReference>
<proteinExistence type="inferred from homology"/>
<evidence type="ECO:0000256" key="6">
    <source>
        <dbReference type="ARBA" id="ARBA00024977"/>
    </source>
</evidence>
<dbReference type="GO" id="GO:0016604">
    <property type="term" value="C:nuclear body"/>
    <property type="evidence" value="ECO:0007669"/>
    <property type="project" value="TreeGrafter"/>
</dbReference>
<evidence type="ECO:0000256" key="1">
    <source>
        <dbReference type="ARBA" id="ARBA00004123"/>
    </source>
</evidence>
<gene>
    <name evidence="11" type="ORF">g.6121</name>
</gene>
<evidence type="ECO:0000256" key="2">
    <source>
        <dbReference type="ARBA" id="ARBA00006395"/>
    </source>
</evidence>
<dbReference type="Pfam" id="PF08585">
    <property type="entry name" value="RMI1_N_C"/>
    <property type="match status" value="1"/>
</dbReference>
<feature type="region of interest" description="Disordered" evidence="7">
    <location>
        <begin position="241"/>
        <end position="273"/>
    </location>
</feature>